<evidence type="ECO:0000313" key="8">
    <source>
        <dbReference type="Proteomes" id="UP000219285"/>
    </source>
</evidence>
<dbReference type="PANTHER" id="PTHR13096">
    <property type="entry name" value="MINA53 MYC INDUCED NUCLEAR ANTIGEN"/>
    <property type="match status" value="1"/>
</dbReference>
<dbReference type="Pfam" id="PF08007">
    <property type="entry name" value="JmjC_2"/>
    <property type="match status" value="1"/>
</dbReference>
<keyword evidence="8" id="KW-1185">Reference proteome</keyword>
<evidence type="ECO:0000256" key="2">
    <source>
        <dbReference type="ARBA" id="ARBA00022723"/>
    </source>
</evidence>
<dbReference type="InterPro" id="IPR039994">
    <property type="entry name" value="NO66-like"/>
</dbReference>
<dbReference type="GO" id="GO:0046872">
    <property type="term" value="F:metal ion binding"/>
    <property type="evidence" value="ECO:0007669"/>
    <property type="project" value="UniProtKB-KW"/>
</dbReference>
<dbReference type="Gene3D" id="3.40.366.30">
    <property type="entry name" value="50S ribosomal protein L16 arginine hydroxylase, Chain A, Domain 2"/>
    <property type="match status" value="1"/>
</dbReference>
<organism evidence="7 8">
    <name type="scientific">Alteromonas pelagimontana</name>
    <dbReference type="NCBI Taxonomy" id="1858656"/>
    <lineage>
        <taxon>Bacteria</taxon>
        <taxon>Pseudomonadati</taxon>
        <taxon>Pseudomonadota</taxon>
        <taxon>Gammaproteobacteria</taxon>
        <taxon>Alteromonadales</taxon>
        <taxon>Alteromonadaceae</taxon>
        <taxon>Alteromonas/Salinimonas group</taxon>
        <taxon>Alteromonas</taxon>
    </lineage>
</organism>
<name>A0A6M4MGT3_9ALTE</name>
<evidence type="ECO:0000256" key="4">
    <source>
        <dbReference type="ARBA" id="ARBA00023002"/>
    </source>
</evidence>
<evidence type="ECO:0000259" key="6">
    <source>
        <dbReference type="PROSITE" id="PS51184"/>
    </source>
</evidence>
<feature type="domain" description="JmjC" evidence="6">
    <location>
        <begin position="95"/>
        <end position="222"/>
    </location>
</feature>
<dbReference type="Gene3D" id="2.60.120.650">
    <property type="entry name" value="Cupin"/>
    <property type="match status" value="1"/>
</dbReference>
<sequence length="381" mass="42629">MTFSLTNFSIHDFLSQHWQKKPAVFRHVFSPFVDPLDENDLAGIAMEEEADSRMVIQDAHGWHVEHGPFTETDFGELCRDKWTLLVQGVDKYLPDADALMEAFNFIPYWRMDDLMVSFASPGGGVGPHLDQYDVFLVQGKGKRRWQVGKPGEHIAQYPHPDLKQIQPFAAVMDVVLAPGDMLYIPPNWPHNGVAVDECMTYSVGFRAPDQAQIVQSLPEIFATASDTAIRYTDPALTAQSHPSLVSSTALLTLKSLLMDVLNGDQWQQAMLRLLSDQQLPESFPATLYQPETLNNALKAGAIFQRVPGCRPLFTPTNNSSIFTFFVNGELFTASRACESSVLAILSGEWVTSECISKCENKFALLEIVSTLINKGYWELHE</sequence>
<evidence type="ECO:0000256" key="3">
    <source>
        <dbReference type="ARBA" id="ARBA00022964"/>
    </source>
</evidence>
<protein>
    <submittedName>
        <fullName evidence="7">Cupin domain-containing protein</fullName>
    </submittedName>
</protein>
<evidence type="ECO:0000256" key="5">
    <source>
        <dbReference type="ARBA" id="ARBA00023004"/>
    </source>
</evidence>
<accession>A0A6M4MGT3</accession>
<proteinExistence type="predicted"/>
<gene>
    <name evidence="7" type="ORF">CA267_017470</name>
</gene>
<keyword evidence="5" id="KW-0408">Iron</keyword>
<evidence type="ECO:0000313" key="7">
    <source>
        <dbReference type="EMBL" id="QJR82411.1"/>
    </source>
</evidence>
<comment type="cofactor">
    <cofactor evidence="1">
        <name>Fe(2+)</name>
        <dbReference type="ChEBI" id="CHEBI:29033"/>
    </cofactor>
</comment>
<dbReference type="GO" id="GO:0016706">
    <property type="term" value="F:2-oxoglutarate-dependent dioxygenase activity"/>
    <property type="evidence" value="ECO:0007669"/>
    <property type="project" value="TreeGrafter"/>
</dbReference>
<dbReference type="AlphaFoldDB" id="A0A6M4MGT3"/>
<evidence type="ECO:0000256" key="1">
    <source>
        <dbReference type="ARBA" id="ARBA00001954"/>
    </source>
</evidence>
<dbReference type="RefSeq" id="WP_075610082.1">
    <property type="nucleotide sequence ID" value="NZ_CP052766.1"/>
</dbReference>
<reference evidence="7 8" key="2">
    <citation type="submission" date="2020-04" db="EMBL/GenBank/DDBJ databases">
        <title>Complete genome sequence of Alteromonas pelagimontana 5.12T.</title>
        <authorList>
            <person name="Sinha R.K."/>
            <person name="Krishnan K.P."/>
            <person name="Kurian J.P."/>
        </authorList>
    </citation>
    <scope>NUCLEOTIDE SEQUENCE [LARGE SCALE GENOMIC DNA]</scope>
    <source>
        <strain evidence="7 8">5.12</strain>
    </source>
</reference>
<dbReference type="Proteomes" id="UP000219285">
    <property type="component" value="Chromosome"/>
</dbReference>
<dbReference type="SMART" id="SM00558">
    <property type="entry name" value="JmjC"/>
    <property type="match status" value="1"/>
</dbReference>
<dbReference type="SUPFAM" id="SSF51197">
    <property type="entry name" value="Clavaminate synthase-like"/>
    <property type="match status" value="1"/>
</dbReference>
<dbReference type="PANTHER" id="PTHR13096:SF8">
    <property type="entry name" value="RIBOSOMAL OXYGENASE 1"/>
    <property type="match status" value="1"/>
</dbReference>
<dbReference type="Pfam" id="PF20514">
    <property type="entry name" value="WHD_ROXA"/>
    <property type="match status" value="1"/>
</dbReference>
<dbReference type="KEGG" id="apel:CA267_017470"/>
<dbReference type="InterPro" id="IPR046799">
    <property type="entry name" value="ROXA-like_wH"/>
</dbReference>
<dbReference type="InterPro" id="IPR003347">
    <property type="entry name" value="JmjC_dom"/>
</dbReference>
<dbReference type="EMBL" id="CP052766">
    <property type="protein sequence ID" value="QJR82411.1"/>
    <property type="molecule type" value="Genomic_DNA"/>
</dbReference>
<dbReference type="PROSITE" id="PS51184">
    <property type="entry name" value="JMJC"/>
    <property type="match status" value="1"/>
</dbReference>
<keyword evidence="3" id="KW-0223">Dioxygenase</keyword>
<reference evidence="8" key="1">
    <citation type="submission" date="2014-12" db="EMBL/GenBank/DDBJ databases">
        <title>Complete genome sequence of a multi-drug resistant Klebsiella pneumoniae.</title>
        <authorList>
            <person name="Hua X."/>
            <person name="Chen Q."/>
            <person name="Li X."/>
            <person name="Feng Y."/>
            <person name="Ruan Z."/>
            <person name="Yu Y."/>
        </authorList>
    </citation>
    <scope>NUCLEOTIDE SEQUENCE [LARGE SCALE GENOMIC DNA]</scope>
    <source>
        <strain evidence="8">5.12</strain>
    </source>
</reference>
<keyword evidence="4" id="KW-0560">Oxidoreductase</keyword>
<keyword evidence="2" id="KW-0479">Metal-binding</keyword>